<organism evidence="8">
    <name type="scientific">marine sediment metagenome</name>
    <dbReference type="NCBI Taxonomy" id="412755"/>
    <lineage>
        <taxon>unclassified sequences</taxon>
        <taxon>metagenomes</taxon>
        <taxon>ecological metagenomes</taxon>
    </lineage>
</organism>
<dbReference type="PANTHER" id="PTHR34701:SF1">
    <property type="entry name" value="TRANSCRIPTIONAL REGULATOR MRAZ"/>
    <property type="match status" value="1"/>
</dbReference>
<dbReference type="InterPro" id="IPR020603">
    <property type="entry name" value="MraZ_dom"/>
</dbReference>
<name>A0A0F9CUW3_9ZZZZ</name>
<feature type="domain" description="SpoVT-AbrB" evidence="7">
    <location>
        <begin position="5"/>
        <end position="47"/>
    </location>
</feature>
<dbReference type="InterPro" id="IPR035642">
    <property type="entry name" value="MraZ_N"/>
</dbReference>
<dbReference type="PANTHER" id="PTHR34701">
    <property type="entry name" value="TRANSCRIPTIONAL REGULATOR MRAZ"/>
    <property type="match status" value="1"/>
</dbReference>
<keyword evidence="3" id="KW-0677">Repeat</keyword>
<dbReference type="Gene3D" id="3.40.1550.20">
    <property type="entry name" value="Transcriptional regulator MraZ domain"/>
    <property type="match status" value="1"/>
</dbReference>
<keyword evidence="5" id="KW-0238">DNA-binding</keyword>
<gene>
    <name evidence="8" type="ORF">LCGC14_2278230</name>
</gene>
<reference evidence="8" key="1">
    <citation type="journal article" date="2015" name="Nature">
        <title>Complex archaea that bridge the gap between prokaryotes and eukaryotes.</title>
        <authorList>
            <person name="Spang A."/>
            <person name="Saw J.H."/>
            <person name="Jorgensen S.L."/>
            <person name="Zaremba-Niedzwiedzka K."/>
            <person name="Martijn J."/>
            <person name="Lind A.E."/>
            <person name="van Eijk R."/>
            <person name="Schleper C."/>
            <person name="Guy L."/>
            <person name="Ettema T.J."/>
        </authorList>
    </citation>
    <scope>NUCLEOTIDE SEQUENCE</scope>
</reference>
<dbReference type="InterPro" id="IPR003444">
    <property type="entry name" value="MraZ"/>
</dbReference>
<comment type="caution">
    <text evidence="8">The sequence shown here is derived from an EMBL/GenBank/DDBJ whole genome shotgun (WGS) entry which is preliminary data.</text>
</comment>
<dbReference type="NCBIfam" id="TIGR00242">
    <property type="entry name" value="division/cell wall cluster transcriptional repressor MraZ"/>
    <property type="match status" value="1"/>
</dbReference>
<protein>
    <recommendedName>
        <fullName evidence="1">Transcriptional regulator MraZ</fullName>
    </recommendedName>
</protein>
<dbReference type="InterPro" id="IPR037914">
    <property type="entry name" value="SpoVT-AbrB_sf"/>
</dbReference>
<evidence type="ECO:0000313" key="8">
    <source>
        <dbReference type="EMBL" id="KKL53158.1"/>
    </source>
</evidence>
<evidence type="ECO:0000259" key="7">
    <source>
        <dbReference type="PROSITE" id="PS51740"/>
    </source>
</evidence>
<keyword evidence="4" id="KW-0805">Transcription regulation</keyword>
<dbReference type="EMBL" id="LAZR01031639">
    <property type="protein sequence ID" value="KKL53158.1"/>
    <property type="molecule type" value="Genomic_DNA"/>
</dbReference>
<dbReference type="GO" id="GO:2000143">
    <property type="term" value="P:negative regulation of DNA-templated transcription initiation"/>
    <property type="evidence" value="ECO:0007669"/>
    <property type="project" value="TreeGrafter"/>
</dbReference>
<dbReference type="CDD" id="cd16320">
    <property type="entry name" value="MraZ_N"/>
    <property type="match status" value="1"/>
</dbReference>
<dbReference type="AlphaFoldDB" id="A0A0F9CUW3"/>
<evidence type="ECO:0000256" key="6">
    <source>
        <dbReference type="ARBA" id="ARBA00023163"/>
    </source>
</evidence>
<dbReference type="GO" id="GO:0003700">
    <property type="term" value="F:DNA-binding transcription factor activity"/>
    <property type="evidence" value="ECO:0007669"/>
    <property type="project" value="InterPro"/>
</dbReference>
<dbReference type="HAMAP" id="MF_01008">
    <property type="entry name" value="MraZ"/>
    <property type="match status" value="1"/>
</dbReference>
<keyword evidence="6" id="KW-0804">Transcription</keyword>
<proteinExistence type="inferred from homology"/>
<dbReference type="InterPro" id="IPR007159">
    <property type="entry name" value="SpoVT-AbrB_dom"/>
</dbReference>
<feature type="domain" description="SpoVT-AbrB" evidence="7">
    <location>
        <begin position="76"/>
        <end position="119"/>
    </location>
</feature>
<dbReference type="InterPro" id="IPR035644">
    <property type="entry name" value="MraZ_C"/>
</dbReference>
<evidence type="ECO:0000256" key="4">
    <source>
        <dbReference type="ARBA" id="ARBA00023015"/>
    </source>
</evidence>
<keyword evidence="2" id="KW-0963">Cytoplasm</keyword>
<accession>A0A0F9CUW3</accession>
<evidence type="ECO:0000256" key="5">
    <source>
        <dbReference type="ARBA" id="ARBA00023125"/>
    </source>
</evidence>
<dbReference type="CDD" id="cd16321">
    <property type="entry name" value="MraZ_C"/>
    <property type="match status" value="1"/>
</dbReference>
<dbReference type="PROSITE" id="PS51740">
    <property type="entry name" value="SPOVT_ABRB"/>
    <property type="match status" value="2"/>
</dbReference>
<evidence type="ECO:0000256" key="1">
    <source>
        <dbReference type="ARBA" id="ARBA00013860"/>
    </source>
</evidence>
<dbReference type="Pfam" id="PF02381">
    <property type="entry name" value="MraZ"/>
    <property type="match status" value="2"/>
</dbReference>
<dbReference type="InterPro" id="IPR038619">
    <property type="entry name" value="MraZ_sf"/>
</dbReference>
<dbReference type="GO" id="GO:0000976">
    <property type="term" value="F:transcription cis-regulatory region binding"/>
    <property type="evidence" value="ECO:0007669"/>
    <property type="project" value="TreeGrafter"/>
</dbReference>
<dbReference type="SUPFAM" id="SSF89447">
    <property type="entry name" value="AbrB/MazE/MraZ-like"/>
    <property type="match status" value="1"/>
</dbReference>
<sequence length="143" mass="16162">MLLGEFKHNLDDKGRIAIPAKFRTTLSDGAIMTKGLDGCLFMFGLSEWKILAEKLVKLPLAQSNSRAFARLMLAGAVDARVDVQGRVLVPDYLRKYSELKKQVIIAGLYNRIELWDADRWEKYKEKTEGSSEEIAEQLSELGI</sequence>
<evidence type="ECO:0000256" key="3">
    <source>
        <dbReference type="ARBA" id="ARBA00022737"/>
    </source>
</evidence>
<evidence type="ECO:0000256" key="2">
    <source>
        <dbReference type="ARBA" id="ARBA00022490"/>
    </source>
</evidence>